<evidence type="ECO:0000313" key="11">
    <source>
        <dbReference type="EMBL" id="HIX60302.1"/>
    </source>
</evidence>
<dbReference type="PROSITE" id="PS50109">
    <property type="entry name" value="HIS_KIN"/>
    <property type="match status" value="1"/>
</dbReference>
<keyword evidence="7" id="KW-0902">Two-component regulatory system</keyword>
<evidence type="ECO:0000256" key="5">
    <source>
        <dbReference type="ARBA" id="ARBA00022679"/>
    </source>
</evidence>
<dbReference type="GO" id="GO:0016036">
    <property type="term" value="P:cellular response to phosphate starvation"/>
    <property type="evidence" value="ECO:0007669"/>
    <property type="project" value="TreeGrafter"/>
</dbReference>
<dbReference type="PROSITE" id="PS50885">
    <property type="entry name" value="HAMP"/>
    <property type="match status" value="1"/>
</dbReference>
<evidence type="ECO:0000256" key="2">
    <source>
        <dbReference type="ARBA" id="ARBA00004370"/>
    </source>
</evidence>
<evidence type="ECO:0000256" key="7">
    <source>
        <dbReference type="ARBA" id="ARBA00023012"/>
    </source>
</evidence>
<dbReference type="GO" id="GO:0005886">
    <property type="term" value="C:plasma membrane"/>
    <property type="evidence" value="ECO:0007669"/>
    <property type="project" value="TreeGrafter"/>
</dbReference>
<evidence type="ECO:0000256" key="1">
    <source>
        <dbReference type="ARBA" id="ARBA00000085"/>
    </source>
</evidence>
<comment type="catalytic activity">
    <reaction evidence="1">
        <text>ATP + protein L-histidine = ADP + protein N-phospho-L-histidine.</text>
        <dbReference type="EC" id="2.7.13.3"/>
    </reaction>
</comment>
<keyword evidence="8" id="KW-0812">Transmembrane</keyword>
<evidence type="ECO:0000256" key="3">
    <source>
        <dbReference type="ARBA" id="ARBA00012438"/>
    </source>
</evidence>
<protein>
    <recommendedName>
        <fullName evidence="3">histidine kinase</fullName>
        <ecNumber evidence="3">2.7.13.3</ecNumber>
    </recommendedName>
</protein>
<evidence type="ECO:0000259" key="10">
    <source>
        <dbReference type="PROSITE" id="PS50885"/>
    </source>
</evidence>
<dbReference type="FunFam" id="3.30.565.10:FF:000006">
    <property type="entry name" value="Sensor histidine kinase WalK"/>
    <property type="match status" value="1"/>
</dbReference>
<dbReference type="InterPro" id="IPR003660">
    <property type="entry name" value="HAMP_dom"/>
</dbReference>
<proteinExistence type="predicted"/>
<dbReference type="Pfam" id="PF00512">
    <property type="entry name" value="HisKA"/>
    <property type="match status" value="1"/>
</dbReference>
<reference evidence="11" key="2">
    <citation type="submission" date="2021-04" db="EMBL/GenBank/DDBJ databases">
        <authorList>
            <person name="Gilroy R."/>
        </authorList>
    </citation>
    <scope>NUCLEOTIDE SEQUENCE</scope>
    <source>
        <strain evidence="11">ChiSjej1B19-8411</strain>
    </source>
</reference>
<name>A0A9D1WLG7_9FIRM</name>
<dbReference type="AlphaFoldDB" id="A0A9D1WLG7"/>
<dbReference type="PANTHER" id="PTHR45453">
    <property type="entry name" value="PHOSPHATE REGULON SENSOR PROTEIN PHOR"/>
    <property type="match status" value="1"/>
</dbReference>
<dbReference type="InterPro" id="IPR050351">
    <property type="entry name" value="BphY/WalK/GraS-like"/>
</dbReference>
<dbReference type="SMART" id="SM00388">
    <property type="entry name" value="HisKA"/>
    <property type="match status" value="1"/>
</dbReference>
<dbReference type="SMART" id="SM00387">
    <property type="entry name" value="HATPase_c"/>
    <property type="match status" value="1"/>
</dbReference>
<dbReference type="CDD" id="cd00075">
    <property type="entry name" value="HATPase"/>
    <property type="match status" value="1"/>
</dbReference>
<gene>
    <name evidence="11" type="ORF">IAA45_11400</name>
</gene>
<evidence type="ECO:0000256" key="4">
    <source>
        <dbReference type="ARBA" id="ARBA00022553"/>
    </source>
</evidence>
<dbReference type="InterPro" id="IPR036097">
    <property type="entry name" value="HisK_dim/P_sf"/>
</dbReference>
<dbReference type="InterPro" id="IPR036890">
    <property type="entry name" value="HATPase_C_sf"/>
</dbReference>
<dbReference type="InterPro" id="IPR004358">
    <property type="entry name" value="Sig_transdc_His_kin-like_C"/>
</dbReference>
<evidence type="ECO:0000256" key="8">
    <source>
        <dbReference type="SAM" id="Phobius"/>
    </source>
</evidence>
<comment type="subcellular location">
    <subcellularLocation>
        <location evidence="2">Membrane</location>
    </subcellularLocation>
</comment>
<dbReference type="Gene3D" id="3.30.565.10">
    <property type="entry name" value="Histidine kinase-like ATPase, C-terminal domain"/>
    <property type="match status" value="1"/>
</dbReference>
<sequence length="477" mass="53571">MDSTKKGAGRFFKSLKFRILIVLVILGIVPSVIVCGIMVTSFEDRTVSIRNSNVKNQCDILCNQISSGDYLDGEKSQEIDSKLELLSSIYNGRILVIDQDFRIVKDTFDLDEGKTVLSADAIRCFRGSSVSRYDSENNYLEMVLPIQDLESKEIKGAMLVSISTNEILAGKQLMEQRGILVLGIIIALVLVLGYFLASILVRPLARVTKAIEDITDGYQKYNISVPDYTETELITDAFNKLLGRMKVLDDSRQEFVSNVSHELKTPLTSMKVLADSLVGQENVPIELYQEFMQDITEEIDRENKIISDLLALVKMDKKASDLTIEQMNINALLESILKRLRPIADKRHIDLILDSFRPVTADVDEVKFTLAISNLVENGIKYNVDDGWVRVSLDADHKYFYVTVADSGMGIPEESIERIFERFYRVDKSHSREIGGTGLGLAITRSAIAMHHGAIKVYSKEDEGTTFSVRIPLTYIP</sequence>
<dbReference type="GO" id="GO:0004721">
    <property type="term" value="F:phosphoprotein phosphatase activity"/>
    <property type="evidence" value="ECO:0007669"/>
    <property type="project" value="TreeGrafter"/>
</dbReference>
<organism evidence="11 12">
    <name type="scientific">Candidatus Blautia gallistercoris</name>
    <dbReference type="NCBI Taxonomy" id="2838490"/>
    <lineage>
        <taxon>Bacteria</taxon>
        <taxon>Bacillati</taxon>
        <taxon>Bacillota</taxon>
        <taxon>Clostridia</taxon>
        <taxon>Lachnospirales</taxon>
        <taxon>Lachnospiraceae</taxon>
        <taxon>Blautia</taxon>
    </lineage>
</organism>
<dbReference type="EMBL" id="DXEX01000243">
    <property type="protein sequence ID" value="HIX60302.1"/>
    <property type="molecule type" value="Genomic_DNA"/>
</dbReference>
<dbReference type="Gene3D" id="6.10.340.10">
    <property type="match status" value="1"/>
</dbReference>
<feature type="domain" description="Histidine kinase" evidence="9">
    <location>
        <begin position="258"/>
        <end position="475"/>
    </location>
</feature>
<dbReference type="GO" id="GO:0000155">
    <property type="term" value="F:phosphorelay sensor kinase activity"/>
    <property type="evidence" value="ECO:0007669"/>
    <property type="project" value="InterPro"/>
</dbReference>
<dbReference type="SUPFAM" id="SSF47384">
    <property type="entry name" value="Homodimeric domain of signal transducing histidine kinase"/>
    <property type="match status" value="1"/>
</dbReference>
<dbReference type="Gene3D" id="1.10.287.130">
    <property type="match status" value="1"/>
</dbReference>
<comment type="caution">
    <text evidence="11">The sequence shown here is derived from an EMBL/GenBank/DDBJ whole genome shotgun (WGS) entry which is preliminary data.</text>
</comment>
<dbReference type="SUPFAM" id="SSF55874">
    <property type="entry name" value="ATPase domain of HSP90 chaperone/DNA topoisomerase II/histidine kinase"/>
    <property type="match status" value="1"/>
</dbReference>
<dbReference type="Pfam" id="PF02518">
    <property type="entry name" value="HATPase_c"/>
    <property type="match status" value="1"/>
</dbReference>
<feature type="transmembrane region" description="Helical" evidence="8">
    <location>
        <begin position="20"/>
        <end position="42"/>
    </location>
</feature>
<keyword evidence="5" id="KW-0808">Transferase</keyword>
<dbReference type="PRINTS" id="PR00344">
    <property type="entry name" value="BCTRLSENSOR"/>
</dbReference>
<dbReference type="CDD" id="cd00082">
    <property type="entry name" value="HisKA"/>
    <property type="match status" value="1"/>
</dbReference>
<dbReference type="InterPro" id="IPR003661">
    <property type="entry name" value="HisK_dim/P_dom"/>
</dbReference>
<dbReference type="InterPro" id="IPR005467">
    <property type="entry name" value="His_kinase_dom"/>
</dbReference>
<accession>A0A9D1WLG7</accession>
<dbReference type="PANTHER" id="PTHR45453:SF1">
    <property type="entry name" value="PHOSPHATE REGULON SENSOR PROTEIN PHOR"/>
    <property type="match status" value="1"/>
</dbReference>
<evidence type="ECO:0000259" key="9">
    <source>
        <dbReference type="PROSITE" id="PS50109"/>
    </source>
</evidence>
<reference evidence="11" key="1">
    <citation type="journal article" date="2021" name="PeerJ">
        <title>Extensive microbial diversity within the chicken gut microbiome revealed by metagenomics and culture.</title>
        <authorList>
            <person name="Gilroy R."/>
            <person name="Ravi A."/>
            <person name="Getino M."/>
            <person name="Pursley I."/>
            <person name="Horton D.L."/>
            <person name="Alikhan N.F."/>
            <person name="Baker D."/>
            <person name="Gharbi K."/>
            <person name="Hall N."/>
            <person name="Watson M."/>
            <person name="Adriaenssens E.M."/>
            <person name="Foster-Nyarko E."/>
            <person name="Jarju S."/>
            <person name="Secka A."/>
            <person name="Antonio M."/>
            <person name="Oren A."/>
            <person name="Chaudhuri R.R."/>
            <person name="La Ragione R."/>
            <person name="Hildebrand F."/>
            <person name="Pallen M.J."/>
        </authorList>
    </citation>
    <scope>NUCLEOTIDE SEQUENCE</scope>
    <source>
        <strain evidence="11">ChiSjej1B19-8411</strain>
    </source>
</reference>
<evidence type="ECO:0000313" key="12">
    <source>
        <dbReference type="Proteomes" id="UP000886817"/>
    </source>
</evidence>
<dbReference type="EC" id="2.7.13.3" evidence="3"/>
<keyword evidence="6 11" id="KW-0418">Kinase</keyword>
<keyword evidence="8" id="KW-0472">Membrane</keyword>
<keyword evidence="8" id="KW-1133">Transmembrane helix</keyword>
<dbReference type="Proteomes" id="UP000886817">
    <property type="component" value="Unassembled WGS sequence"/>
</dbReference>
<keyword evidence="4" id="KW-0597">Phosphoprotein</keyword>
<feature type="domain" description="HAMP" evidence="10">
    <location>
        <begin position="198"/>
        <end position="250"/>
    </location>
</feature>
<evidence type="ECO:0000256" key="6">
    <source>
        <dbReference type="ARBA" id="ARBA00022777"/>
    </source>
</evidence>
<feature type="transmembrane region" description="Helical" evidence="8">
    <location>
        <begin position="179"/>
        <end position="201"/>
    </location>
</feature>
<dbReference type="InterPro" id="IPR003594">
    <property type="entry name" value="HATPase_dom"/>
</dbReference>